<evidence type="ECO:0000313" key="2">
    <source>
        <dbReference type="EMBL" id="KND92511.1"/>
    </source>
</evidence>
<feature type="region of interest" description="Disordered" evidence="1">
    <location>
        <begin position="38"/>
        <end position="63"/>
    </location>
</feature>
<evidence type="ECO:0000256" key="1">
    <source>
        <dbReference type="SAM" id="MobiDB-lite"/>
    </source>
</evidence>
<evidence type="ECO:0000313" key="3">
    <source>
        <dbReference type="Proteomes" id="UP000036947"/>
    </source>
</evidence>
<organism evidence="2 3">
    <name type="scientific">Tolypocladium ophioglossoides (strain CBS 100239)</name>
    <name type="common">Snaketongue truffleclub</name>
    <name type="synonym">Elaphocordyceps ophioglossoides</name>
    <dbReference type="NCBI Taxonomy" id="1163406"/>
    <lineage>
        <taxon>Eukaryota</taxon>
        <taxon>Fungi</taxon>
        <taxon>Dikarya</taxon>
        <taxon>Ascomycota</taxon>
        <taxon>Pezizomycotina</taxon>
        <taxon>Sordariomycetes</taxon>
        <taxon>Hypocreomycetidae</taxon>
        <taxon>Hypocreales</taxon>
        <taxon>Ophiocordycipitaceae</taxon>
        <taxon>Tolypocladium</taxon>
    </lineage>
</organism>
<keyword evidence="3" id="KW-1185">Reference proteome</keyword>
<protein>
    <submittedName>
        <fullName evidence="2">Uncharacterized protein</fullName>
    </submittedName>
</protein>
<proteinExistence type="predicted"/>
<dbReference type="Proteomes" id="UP000036947">
    <property type="component" value="Unassembled WGS sequence"/>
</dbReference>
<dbReference type="EMBL" id="LFRF01000005">
    <property type="protein sequence ID" value="KND92511.1"/>
    <property type="molecule type" value="Genomic_DNA"/>
</dbReference>
<sequence>MGLLRDKTDSPCHPDTAQPAIDIEIAGHIEISSIRHASGRGAVESRDVGHRACVSQDEGALAD</sequence>
<reference evidence="2 3" key="1">
    <citation type="journal article" date="2015" name="BMC Genomics">
        <title>The genome of the truffle-parasite Tolypocladium ophioglossoides and the evolution of antifungal peptaibiotics.</title>
        <authorList>
            <person name="Quandt C.A."/>
            <person name="Bushley K.E."/>
            <person name="Spatafora J.W."/>
        </authorList>
    </citation>
    <scope>NUCLEOTIDE SEQUENCE [LARGE SCALE GENOMIC DNA]</scope>
    <source>
        <strain evidence="2 3">CBS 100239</strain>
    </source>
</reference>
<name>A0A0L0NEP6_TOLOC</name>
<gene>
    <name evidence="2" type="ORF">TOPH_02637</name>
</gene>
<comment type="caution">
    <text evidence="2">The sequence shown here is derived from an EMBL/GenBank/DDBJ whole genome shotgun (WGS) entry which is preliminary data.</text>
</comment>
<accession>A0A0L0NEP6</accession>
<dbReference type="AlphaFoldDB" id="A0A0L0NEP6"/>